<dbReference type="GO" id="GO:0016791">
    <property type="term" value="F:phosphatase activity"/>
    <property type="evidence" value="ECO:0007669"/>
    <property type="project" value="UniProtKB-ARBA"/>
</dbReference>
<dbReference type="Proteomes" id="UP000309673">
    <property type="component" value="Unassembled WGS sequence"/>
</dbReference>
<dbReference type="InterPro" id="IPR023214">
    <property type="entry name" value="HAD_sf"/>
</dbReference>
<dbReference type="SUPFAM" id="SSF56784">
    <property type="entry name" value="HAD-like"/>
    <property type="match status" value="1"/>
</dbReference>
<name>A0A4U0FD89_9BACL</name>
<organism evidence="1 2">
    <name type="scientific">Cohnella pontilimi</name>
    <dbReference type="NCBI Taxonomy" id="2564100"/>
    <lineage>
        <taxon>Bacteria</taxon>
        <taxon>Bacillati</taxon>
        <taxon>Bacillota</taxon>
        <taxon>Bacilli</taxon>
        <taxon>Bacillales</taxon>
        <taxon>Paenibacillaceae</taxon>
        <taxon>Cohnella</taxon>
    </lineage>
</organism>
<dbReference type="GO" id="GO:0005829">
    <property type="term" value="C:cytosol"/>
    <property type="evidence" value="ECO:0007669"/>
    <property type="project" value="TreeGrafter"/>
</dbReference>
<comment type="caution">
    <text evidence="1">The sequence shown here is derived from an EMBL/GenBank/DDBJ whole genome shotgun (WGS) entry which is preliminary data.</text>
</comment>
<dbReference type="GO" id="GO:0000287">
    <property type="term" value="F:magnesium ion binding"/>
    <property type="evidence" value="ECO:0007669"/>
    <property type="project" value="TreeGrafter"/>
</dbReference>
<dbReference type="PANTHER" id="PTHR10000">
    <property type="entry name" value="PHOSPHOSERINE PHOSPHATASE"/>
    <property type="match status" value="1"/>
</dbReference>
<dbReference type="PROSITE" id="PS01228">
    <property type="entry name" value="COF_1"/>
    <property type="match status" value="1"/>
</dbReference>
<dbReference type="EMBL" id="SUPK01000003">
    <property type="protein sequence ID" value="TJY42883.1"/>
    <property type="molecule type" value="Genomic_DNA"/>
</dbReference>
<sequence>MVKLVALDIDGTLLNRNGQISGRTLRAVAGLRRAGVEFTLCTGRNLPLVREFAQSMAITLPIAICNGGEVRGVNGEVLERRSIPIELAKEAYRILVKHEALFDIYWNDRILIESKPKHLQRLIDYYRAIKNIDNEYEALLEQEIEAPYMFETHDISAWMDSGEPAAIEKFFVMEHRPERLEAMYDELKKVPGLNVFTSHHTTLEINHVTADKGAGLARIAEAYGVAAEEVAAIGDGMNDVPMFAYAGISVAMGNASDEVKRHARFVTGTNAEDGLAQTLEQWL</sequence>
<protein>
    <submittedName>
        <fullName evidence="1">HAD family phosphatase</fullName>
    </submittedName>
</protein>
<keyword evidence="2" id="KW-1185">Reference proteome</keyword>
<dbReference type="Gene3D" id="3.30.1240.10">
    <property type="match status" value="1"/>
</dbReference>
<dbReference type="InterPro" id="IPR036412">
    <property type="entry name" value="HAD-like_sf"/>
</dbReference>
<dbReference type="AlphaFoldDB" id="A0A4U0FD89"/>
<dbReference type="PANTHER" id="PTHR10000:SF8">
    <property type="entry name" value="HAD SUPERFAMILY HYDROLASE-LIKE, TYPE 3"/>
    <property type="match status" value="1"/>
</dbReference>
<dbReference type="InterPro" id="IPR006379">
    <property type="entry name" value="HAD-SF_hydro_IIB"/>
</dbReference>
<dbReference type="PROSITE" id="PS01229">
    <property type="entry name" value="COF_2"/>
    <property type="match status" value="1"/>
</dbReference>
<dbReference type="SFLD" id="SFLDG01140">
    <property type="entry name" value="C2.B:_Phosphomannomutase_and_P"/>
    <property type="match status" value="1"/>
</dbReference>
<dbReference type="OrthoDB" id="9806027at2"/>
<gene>
    <name evidence="1" type="ORF">E5161_08590</name>
</gene>
<dbReference type="NCBIfam" id="TIGR01484">
    <property type="entry name" value="HAD-SF-IIB"/>
    <property type="match status" value="1"/>
</dbReference>
<dbReference type="NCBIfam" id="TIGR00099">
    <property type="entry name" value="Cof-subfamily"/>
    <property type="match status" value="1"/>
</dbReference>
<accession>A0A4U0FD89</accession>
<dbReference type="InterPro" id="IPR000150">
    <property type="entry name" value="Cof"/>
</dbReference>
<dbReference type="CDD" id="cd07516">
    <property type="entry name" value="HAD_Pase"/>
    <property type="match status" value="1"/>
</dbReference>
<dbReference type="SFLD" id="SFLDS00003">
    <property type="entry name" value="Haloacid_Dehalogenase"/>
    <property type="match status" value="1"/>
</dbReference>
<proteinExistence type="predicted"/>
<reference evidence="1 2" key="1">
    <citation type="submission" date="2019-04" db="EMBL/GenBank/DDBJ databases">
        <title>Cohnella sp. nov., isolated from soil.</title>
        <authorList>
            <person name="Kim W."/>
        </authorList>
    </citation>
    <scope>NUCLEOTIDE SEQUENCE [LARGE SCALE GENOMIC DNA]</scope>
    <source>
        <strain evidence="1 2">CAU 1483</strain>
    </source>
</reference>
<dbReference type="RefSeq" id="WP_136777302.1">
    <property type="nucleotide sequence ID" value="NZ_SUPK01000003.1"/>
</dbReference>
<dbReference type="Gene3D" id="3.40.50.1000">
    <property type="entry name" value="HAD superfamily/HAD-like"/>
    <property type="match status" value="1"/>
</dbReference>
<evidence type="ECO:0000313" key="2">
    <source>
        <dbReference type="Proteomes" id="UP000309673"/>
    </source>
</evidence>
<dbReference type="Pfam" id="PF08282">
    <property type="entry name" value="Hydrolase_3"/>
    <property type="match status" value="1"/>
</dbReference>
<evidence type="ECO:0000313" key="1">
    <source>
        <dbReference type="EMBL" id="TJY42883.1"/>
    </source>
</evidence>